<dbReference type="AlphaFoldDB" id="A0AAE0BFA9"/>
<gene>
    <name evidence="1" type="ORF">CYMTET_54838</name>
</gene>
<organism evidence="1 2">
    <name type="scientific">Cymbomonas tetramitiformis</name>
    <dbReference type="NCBI Taxonomy" id="36881"/>
    <lineage>
        <taxon>Eukaryota</taxon>
        <taxon>Viridiplantae</taxon>
        <taxon>Chlorophyta</taxon>
        <taxon>Pyramimonadophyceae</taxon>
        <taxon>Pyramimonadales</taxon>
        <taxon>Pyramimonadaceae</taxon>
        <taxon>Cymbomonas</taxon>
    </lineage>
</organism>
<protein>
    <submittedName>
        <fullName evidence="1">Uncharacterized protein</fullName>
    </submittedName>
</protein>
<accession>A0AAE0BFA9</accession>
<evidence type="ECO:0000313" key="1">
    <source>
        <dbReference type="EMBL" id="KAK3234930.1"/>
    </source>
</evidence>
<name>A0AAE0BFA9_9CHLO</name>
<keyword evidence="2" id="KW-1185">Reference proteome</keyword>
<comment type="caution">
    <text evidence="1">The sequence shown here is derived from an EMBL/GenBank/DDBJ whole genome shotgun (WGS) entry which is preliminary data.</text>
</comment>
<dbReference type="EMBL" id="LGRX02035416">
    <property type="protein sequence ID" value="KAK3234930.1"/>
    <property type="molecule type" value="Genomic_DNA"/>
</dbReference>
<proteinExistence type="predicted"/>
<sequence length="66" mass="7147">MLSERDLVWLRASAAPDSGHSLGQVFRVRISRAAEQRLRTCCSSSCTFISFLLSGKLAFVATVSGV</sequence>
<evidence type="ECO:0000313" key="2">
    <source>
        <dbReference type="Proteomes" id="UP001190700"/>
    </source>
</evidence>
<reference evidence="1 2" key="1">
    <citation type="journal article" date="2015" name="Genome Biol. Evol.">
        <title>Comparative Genomics of a Bacterivorous Green Alga Reveals Evolutionary Causalities and Consequences of Phago-Mixotrophic Mode of Nutrition.</title>
        <authorList>
            <person name="Burns J.A."/>
            <person name="Paasch A."/>
            <person name="Narechania A."/>
            <person name="Kim E."/>
        </authorList>
    </citation>
    <scope>NUCLEOTIDE SEQUENCE [LARGE SCALE GENOMIC DNA]</scope>
    <source>
        <strain evidence="1 2">PLY_AMNH</strain>
    </source>
</reference>
<dbReference type="Proteomes" id="UP001190700">
    <property type="component" value="Unassembled WGS sequence"/>
</dbReference>